<dbReference type="AlphaFoldDB" id="A0AAD6SU25"/>
<dbReference type="Gene3D" id="3.40.395.10">
    <property type="entry name" value="Adenoviral Proteinase, Chain A"/>
    <property type="match status" value="1"/>
</dbReference>
<evidence type="ECO:0000313" key="2">
    <source>
        <dbReference type="Proteomes" id="UP001218188"/>
    </source>
</evidence>
<dbReference type="InterPro" id="IPR038765">
    <property type="entry name" value="Papain-like_cys_pep_sf"/>
</dbReference>
<keyword evidence="2" id="KW-1185">Reference proteome</keyword>
<feature type="non-terminal residue" evidence="1">
    <location>
        <position position="1"/>
    </location>
</feature>
<sequence length="295" mass="33752">MLPHAPGQGGNNECYPLWLATGWSVMERVREARALWRTAVDQVTQTMKKSSASDLFTQRAEHAIQALEALPWDGNTKGFKASGPVDELALWFTTEWLNSDHEDQMLELLASDLGLTDGSTDCIQISFFTQSLARAYSSPDEYRTDPGLAWLRRVGASFATKDRTRLGTITNKDENHWVTLGIDCEKEHVGYGDGFRGKPSPTLRKHLDWWLFEHLGAKFKWVDIPVAKQNDPHSCGILAYFDLAHWFDSERFLLPKCTVASMADERLKMFLRIVERHKEKTQTFVDEARDYEFTF</sequence>
<evidence type="ECO:0008006" key="3">
    <source>
        <dbReference type="Google" id="ProtNLM"/>
    </source>
</evidence>
<comment type="caution">
    <text evidence="1">The sequence shown here is derived from an EMBL/GenBank/DDBJ whole genome shotgun (WGS) entry which is preliminary data.</text>
</comment>
<evidence type="ECO:0000313" key="1">
    <source>
        <dbReference type="EMBL" id="KAJ7033853.1"/>
    </source>
</evidence>
<organism evidence="1 2">
    <name type="scientific">Mycena alexandri</name>
    <dbReference type="NCBI Taxonomy" id="1745969"/>
    <lineage>
        <taxon>Eukaryota</taxon>
        <taxon>Fungi</taxon>
        <taxon>Dikarya</taxon>
        <taxon>Basidiomycota</taxon>
        <taxon>Agaricomycotina</taxon>
        <taxon>Agaricomycetes</taxon>
        <taxon>Agaricomycetidae</taxon>
        <taxon>Agaricales</taxon>
        <taxon>Marasmiineae</taxon>
        <taxon>Mycenaceae</taxon>
        <taxon>Mycena</taxon>
    </lineage>
</organism>
<dbReference type="EMBL" id="JARJCM010000062">
    <property type="protein sequence ID" value="KAJ7033853.1"/>
    <property type="molecule type" value="Genomic_DNA"/>
</dbReference>
<dbReference type="SUPFAM" id="SSF54001">
    <property type="entry name" value="Cysteine proteinases"/>
    <property type="match status" value="1"/>
</dbReference>
<proteinExistence type="predicted"/>
<protein>
    <recommendedName>
        <fullName evidence="3">Ubiquitin-like protease family profile domain-containing protein</fullName>
    </recommendedName>
</protein>
<accession>A0AAD6SU25</accession>
<reference evidence="1" key="1">
    <citation type="submission" date="2023-03" db="EMBL/GenBank/DDBJ databases">
        <title>Massive genome expansion in bonnet fungi (Mycena s.s.) driven by repeated elements and novel gene families across ecological guilds.</title>
        <authorList>
            <consortium name="Lawrence Berkeley National Laboratory"/>
            <person name="Harder C.B."/>
            <person name="Miyauchi S."/>
            <person name="Viragh M."/>
            <person name="Kuo A."/>
            <person name="Thoen E."/>
            <person name="Andreopoulos B."/>
            <person name="Lu D."/>
            <person name="Skrede I."/>
            <person name="Drula E."/>
            <person name="Henrissat B."/>
            <person name="Morin E."/>
            <person name="Kohler A."/>
            <person name="Barry K."/>
            <person name="LaButti K."/>
            <person name="Morin E."/>
            <person name="Salamov A."/>
            <person name="Lipzen A."/>
            <person name="Mereny Z."/>
            <person name="Hegedus B."/>
            <person name="Baldrian P."/>
            <person name="Stursova M."/>
            <person name="Weitz H."/>
            <person name="Taylor A."/>
            <person name="Grigoriev I.V."/>
            <person name="Nagy L.G."/>
            <person name="Martin F."/>
            <person name="Kauserud H."/>
        </authorList>
    </citation>
    <scope>NUCLEOTIDE SEQUENCE</scope>
    <source>
        <strain evidence="1">CBHHK200</strain>
    </source>
</reference>
<gene>
    <name evidence="1" type="ORF">C8F04DRAFT_957230</name>
</gene>
<dbReference type="Proteomes" id="UP001218188">
    <property type="component" value="Unassembled WGS sequence"/>
</dbReference>
<name>A0AAD6SU25_9AGAR</name>